<organism evidence="1 2">
    <name type="scientific">Mycobacterium gallinarum</name>
    <dbReference type="NCBI Taxonomy" id="39689"/>
    <lineage>
        <taxon>Bacteria</taxon>
        <taxon>Bacillati</taxon>
        <taxon>Actinomycetota</taxon>
        <taxon>Actinomycetes</taxon>
        <taxon>Mycobacteriales</taxon>
        <taxon>Mycobacteriaceae</taxon>
        <taxon>Mycobacterium</taxon>
    </lineage>
</organism>
<dbReference type="Proteomes" id="UP000465785">
    <property type="component" value="Chromosome"/>
</dbReference>
<dbReference type="KEGG" id="mgau:MGALJ_16760"/>
<dbReference type="EMBL" id="AP022601">
    <property type="protein sequence ID" value="BBY92007.1"/>
    <property type="molecule type" value="Genomic_DNA"/>
</dbReference>
<evidence type="ECO:0000313" key="2">
    <source>
        <dbReference type="Proteomes" id="UP000465785"/>
    </source>
</evidence>
<reference evidence="1 2" key="1">
    <citation type="journal article" date="2019" name="Emerg. Microbes Infect.">
        <title>Comprehensive subspecies identification of 175 nontuberculous mycobacteria species based on 7547 genomic profiles.</title>
        <authorList>
            <person name="Matsumoto Y."/>
            <person name="Kinjo T."/>
            <person name="Motooka D."/>
            <person name="Nabeya D."/>
            <person name="Jung N."/>
            <person name="Uechi K."/>
            <person name="Horii T."/>
            <person name="Iida T."/>
            <person name="Fujita J."/>
            <person name="Nakamura S."/>
        </authorList>
    </citation>
    <scope>NUCLEOTIDE SEQUENCE [LARGE SCALE GENOMIC DNA]</scope>
    <source>
        <strain evidence="1 2">JCM 6399</strain>
    </source>
</reference>
<accession>A0A9W4FED9</accession>
<proteinExistence type="predicted"/>
<dbReference type="AlphaFoldDB" id="A0A9W4FED9"/>
<protein>
    <submittedName>
        <fullName evidence="1">Uncharacterized protein</fullName>
    </submittedName>
</protein>
<gene>
    <name evidence="1" type="ORF">MGALJ_16760</name>
</gene>
<evidence type="ECO:0000313" key="1">
    <source>
        <dbReference type="EMBL" id="BBY92007.1"/>
    </source>
</evidence>
<sequence length="75" mass="7796">MLASAEVDSSEVVASADVVVDVAEVDDSDAESSDLLQPAATPIISAATAKLVADERAISMEFLSEAETAKTDRRI</sequence>
<name>A0A9W4FED9_9MYCO</name>
<keyword evidence="2" id="KW-1185">Reference proteome</keyword>